<dbReference type="Gene3D" id="1.10.10.10">
    <property type="entry name" value="Winged helix-like DNA-binding domain superfamily/Winged helix DNA-binding domain"/>
    <property type="match status" value="1"/>
</dbReference>
<dbReference type="Pfam" id="PF04255">
    <property type="entry name" value="DUF433"/>
    <property type="match status" value="1"/>
</dbReference>
<evidence type="ECO:0000256" key="1">
    <source>
        <dbReference type="SAM" id="MobiDB-lite"/>
    </source>
</evidence>
<comment type="caution">
    <text evidence="2">The sequence shown here is derived from an EMBL/GenBank/DDBJ whole genome shotgun (WGS) entry which is preliminary data.</text>
</comment>
<feature type="region of interest" description="Disordered" evidence="1">
    <location>
        <begin position="1"/>
        <end position="25"/>
    </location>
</feature>
<dbReference type="AlphaFoldDB" id="A0ABD6C0W0"/>
<accession>A0ABD6C0W0</accession>
<dbReference type="SUPFAM" id="SSF46689">
    <property type="entry name" value="Homeodomain-like"/>
    <property type="match status" value="1"/>
</dbReference>
<gene>
    <name evidence="2" type="ORF">ACFR9T_07550</name>
</gene>
<dbReference type="EMBL" id="JBHUDB010000003">
    <property type="protein sequence ID" value="MFD1570446.1"/>
    <property type="molecule type" value="Genomic_DNA"/>
</dbReference>
<dbReference type="InterPro" id="IPR009057">
    <property type="entry name" value="Homeodomain-like_sf"/>
</dbReference>
<evidence type="ECO:0000313" key="2">
    <source>
        <dbReference type="EMBL" id="MFD1570446.1"/>
    </source>
</evidence>
<name>A0ABD6C0W0_9EURY</name>
<dbReference type="Proteomes" id="UP001597185">
    <property type="component" value="Unassembled WGS sequence"/>
</dbReference>
<proteinExistence type="predicted"/>
<feature type="compositionally biased region" description="Polar residues" evidence="1">
    <location>
        <begin position="1"/>
        <end position="13"/>
    </location>
</feature>
<keyword evidence="3" id="KW-1185">Reference proteome</keyword>
<organism evidence="2 3">
    <name type="scientific">Halorubrum laminariae</name>
    <dbReference type="NCBI Taxonomy" id="1433523"/>
    <lineage>
        <taxon>Archaea</taxon>
        <taxon>Methanobacteriati</taxon>
        <taxon>Methanobacteriota</taxon>
        <taxon>Stenosarchaea group</taxon>
        <taxon>Halobacteria</taxon>
        <taxon>Halobacteriales</taxon>
        <taxon>Haloferacaceae</taxon>
        <taxon>Halorubrum</taxon>
    </lineage>
</organism>
<protein>
    <submittedName>
        <fullName evidence="2">DUF433 domain-containing protein</fullName>
    </submittedName>
</protein>
<dbReference type="RefSeq" id="WP_256419267.1">
    <property type="nucleotide sequence ID" value="NZ_JANHDL010000014.1"/>
</dbReference>
<evidence type="ECO:0000313" key="3">
    <source>
        <dbReference type="Proteomes" id="UP001597185"/>
    </source>
</evidence>
<dbReference type="InterPro" id="IPR007367">
    <property type="entry name" value="DUF433"/>
</dbReference>
<reference evidence="2 3" key="1">
    <citation type="journal article" date="2019" name="Int. J. Syst. Evol. Microbiol.">
        <title>The Global Catalogue of Microorganisms (GCM) 10K type strain sequencing project: providing services to taxonomists for standard genome sequencing and annotation.</title>
        <authorList>
            <consortium name="The Broad Institute Genomics Platform"/>
            <consortium name="The Broad Institute Genome Sequencing Center for Infectious Disease"/>
            <person name="Wu L."/>
            <person name="Ma J."/>
        </authorList>
    </citation>
    <scope>NUCLEOTIDE SEQUENCE [LARGE SCALE GENOMIC DNA]</scope>
    <source>
        <strain evidence="2 3">CGMCC 1.12689</strain>
    </source>
</reference>
<dbReference type="InterPro" id="IPR036388">
    <property type="entry name" value="WH-like_DNA-bd_sf"/>
</dbReference>
<sequence length="104" mass="11243">MAGTGFTSGSDSAMPQIVKTDGVLGGDPRIEDRRIGVYQVYQRYVEGDETPEAIASSYDISVAEVHAALAYAFSNPEEMREIEARNQAVSEETAATRITPENSV</sequence>